<dbReference type="eggNOG" id="COG5002">
    <property type="taxonomic scope" value="Bacteria"/>
</dbReference>
<keyword evidence="5" id="KW-0238">DNA-binding</keyword>
<dbReference type="Pfam" id="PF00512">
    <property type="entry name" value="HisKA"/>
    <property type="match status" value="1"/>
</dbReference>
<dbReference type="EC" id="2.7.13.3" evidence="2"/>
<dbReference type="InterPro" id="IPR004358">
    <property type="entry name" value="Sig_transdc_His_kin-like_C"/>
</dbReference>
<evidence type="ECO:0000259" key="9">
    <source>
        <dbReference type="PROSITE" id="PS01124"/>
    </source>
</evidence>
<keyword evidence="4" id="KW-0805">Transcription regulation</keyword>
<feature type="domain" description="Response regulatory" evidence="11">
    <location>
        <begin position="1088"/>
        <end position="1204"/>
    </location>
</feature>
<evidence type="ECO:0000259" key="10">
    <source>
        <dbReference type="PROSITE" id="PS50109"/>
    </source>
</evidence>
<dbReference type="SMART" id="SM00388">
    <property type="entry name" value="HisKA"/>
    <property type="match status" value="1"/>
</dbReference>
<dbReference type="PROSITE" id="PS00041">
    <property type="entry name" value="HTH_ARAC_FAMILY_1"/>
    <property type="match status" value="1"/>
</dbReference>
<dbReference type="InterPro" id="IPR011006">
    <property type="entry name" value="CheY-like_superfamily"/>
</dbReference>
<dbReference type="Pfam" id="PF00072">
    <property type="entry name" value="Response_reg"/>
    <property type="match status" value="1"/>
</dbReference>
<dbReference type="SUPFAM" id="SSF47384">
    <property type="entry name" value="Homodimeric domain of signal transducing histidine kinase"/>
    <property type="match status" value="1"/>
</dbReference>
<dbReference type="Gene3D" id="1.10.287.130">
    <property type="match status" value="1"/>
</dbReference>
<dbReference type="KEGG" id="pru:PRU_2077"/>
<dbReference type="EMBL" id="CP002006">
    <property type="protein sequence ID" value="ADE81791.1"/>
    <property type="molecule type" value="Genomic_DNA"/>
</dbReference>
<dbReference type="Pfam" id="PF02518">
    <property type="entry name" value="HATPase_c"/>
    <property type="match status" value="1"/>
</dbReference>
<evidence type="ECO:0000256" key="6">
    <source>
        <dbReference type="ARBA" id="ARBA00023163"/>
    </source>
</evidence>
<evidence type="ECO:0000313" key="13">
    <source>
        <dbReference type="Proteomes" id="UP000000927"/>
    </source>
</evidence>
<feature type="domain" description="HTH araC/xylS-type" evidence="9">
    <location>
        <begin position="1237"/>
        <end position="1335"/>
    </location>
</feature>
<dbReference type="GO" id="GO:0003700">
    <property type="term" value="F:DNA-binding transcription factor activity"/>
    <property type="evidence" value="ECO:0007669"/>
    <property type="project" value="InterPro"/>
</dbReference>
<evidence type="ECO:0000256" key="1">
    <source>
        <dbReference type="ARBA" id="ARBA00000085"/>
    </source>
</evidence>
<dbReference type="HOGENOM" id="CLU_000445_28_1_10"/>
<dbReference type="eggNOG" id="COG3437">
    <property type="taxonomic scope" value="Bacteria"/>
</dbReference>
<dbReference type="InterPro" id="IPR036890">
    <property type="entry name" value="HATPase_C_sf"/>
</dbReference>
<dbReference type="Gene3D" id="3.30.565.10">
    <property type="entry name" value="Histidine kinase-like ATPase, C-terminal domain"/>
    <property type="match status" value="1"/>
</dbReference>
<dbReference type="PANTHER" id="PTHR43547">
    <property type="entry name" value="TWO-COMPONENT HISTIDINE KINASE"/>
    <property type="match status" value="1"/>
</dbReference>
<dbReference type="Gene3D" id="2.60.40.10">
    <property type="entry name" value="Immunoglobulins"/>
    <property type="match status" value="1"/>
</dbReference>
<keyword evidence="8" id="KW-1133">Transmembrane helix</keyword>
<dbReference type="InterPro" id="IPR003594">
    <property type="entry name" value="HATPase_dom"/>
</dbReference>
<dbReference type="PANTHER" id="PTHR43547:SF2">
    <property type="entry name" value="HYBRID SIGNAL TRANSDUCTION HISTIDINE KINASE C"/>
    <property type="match status" value="1"/>
</dbReference>
<dbReference type="SUPFAM" id="SSF46689">
    <property type="entry name" value="Homeodomain-like"/>
    <property type="match status" value="1"/>
</dbReference>
<accession>D5EUP5</accession>
<dbReference type="SMART" id="SM00342">
    <property type="entry name" value="HTH_ARAC"/>
    <property type="match status" value="1"/>
</dbReference>
<dbReference type="CDD" id="cd00082">
    <property type="entry name" value="HisKA"/>
    <property type="match status" value="1"/>
</dbReference>
<keyword evidence="8" id="KW-0472">Membrane</keyword>
<dbReference type="PROSITE" id="PS01124">
    <property type="entry name" value="HTH_ARAC_FAMILY_2"/>
    <property type="match status" value="1"/>
</dbReference>
<dbReference type="SUPFAM" id="SSF52172">
    <property type="entry name" value="CheY-like"/>
    <property type="match status" value="1"/>
</dbReference>
<dbReference type="InterPro" id="IPR013783">
    <property type="entry name" value="Ig-like_fold"/>
</dbReference>
<dbReference type="eggNOG" id="COG2207">
    <property type="taxonomic scope" value="Bacteria"/>
</dbReference>
<dbReference type="Gene3D" id="1.10.10.60">
    <property type="entry name" value="Homeodomain-like"/>
    <property type="match status" value="1"/>
</dbReference>
<keyword evidence="8" id="KW-0812">Transmembrane</keyword>
<dbReference type="PRINTS" id="PR00344">
    <property type="entry name" value="BCTRLSENSOR"/>
</dbReference>
<dbReference type="SMART" id="SM00387">
    <property type="entry name" value="HATPase_c"/>
    <property type="match status" value="1"/>
</dbReference>
<dbReference type="Proteomes" id="UP000000927">
    <property type="component" value="Chromosome"/>
</dbReference>
<dbReference type="GO" id="GO:0000155">
    <property type="term" value="F:phosphorelay sensor kinase activity"/>
    <property type="evidence" value="ECO:0007669"/>
    <property type="project" value="InterPro"/>
</dbReference>
<dbReference type="eggNOG" id="COG3292">
    <property type="taxonomic scope" value="Bacteria"/>
</dbReference>
<dbReference type="InterPro" id="IPR018062">
    <property type="entry name" value="HTH_AraC-typ_CS"/>
</dbReference>
<feature type="domain" description="Histidine kinase" evidence="10">
    <location>
        <begin position="814"/>
        <end position="1036"/>
    </location>
</feature>
<evidence type="ECO:0000256" key="7">
    <source>
        <dbReference type="PROSITE-ProRule" id="PRU00169"/>
    </source>
</evidence>
<dbReference type="Pfam" id="PF12833">
    <property type="entry name" value="HTH_18"/>
    <property type="match status" value="1"/>
</dbReference>
<organism evidence="12 13">
    <name type="scientific">Xylanibacter ruminicola (strain ATCC 19189 / DSM 19721 / CIP 105475 / JCM 8958 / 23)</name>
    <name type="common">Prevotella ruminicola</name>
    <dbReference type="NCBI Taxonomy" id="264731"/>
    <lineage>
        <taxon>Bacteria</taxon>
        <taxon>Pseudomonadati</taxon>
        <taxon>Bacteroidota</taxon>
        <taxon>Bacteroidia</taxon>
        <taxon>Bacteroidales</taxon>
        <taxon>Prevotellaceae</taxon>
        <taxon>Xylanibacter</taxon>
    </lineage>
</organism>
<keyword evidence="12" id="KW-0418">Kinase</keyword>
<name>D5EUP5_XYLR2</name>
<dbReference type="STRING" id="264731.PRU_2077"/>
<gene>
    <name evidence="12" type="ordered locus">PRU_2077</name>
</gene>
<dbReference type="Gene3D" id="2.130.10.10">
    <property type="entry name" value="YVTN repeat-like/Quinoprotein amine dehydrogenase"/>
    <property type="match status" value="2"/>
</dbReference>
<dbReference type="InterPro" id="IPR011123">
    <property type="entry name" value="Y_Y_Y"/>
</dbReference>
<keyword evidence="3 7" id="KW-0597">Phosphoprotein</keyword>
<keyword evidence="13" id="KW-1185">Reference proteome</keyword>
<evidence type="ECO:0000256" key="4">
    <source>
        <dbReference type="ARBA" id="ARBA00023015"/>
    </source>
</evidence>
<evidence type="ECO:0000313" key="12">
    <source>
        <dbReference type="EMBL" id="ADE81791.1"/>
    </source>
</evidence>
<dbReference type="GO" id="GO:0043565">
    <property type="term" value="F:sequence-specific DNA binding"/>
    <property type="evidence" value="ECO:0007669"/>
    <property type="project" value="InterPro"/>
</dbReference>
<evidence type="ECO:0000256" key="2">
    <source>
        <dbReference type="ARBA" id="ARBA00012438"/>
    </source>
</evidence>
<evidence type="ECO:0000259" key="11">
    <source>
        <dbReference type="PROSITE" id="PS50110"/>
    </source>
</evidence>
<keyword evidence="6" id="KW-0804">Transcription</keyword>
<dbReference type="InterPro" id="IPR001789">
    <property type="entry name" value="Sig_transdc_resp-reg_receiver"/>
</dbReference>
<dbReference type="SMART" id="SM00448">
    <property type="entry name" value="REC"/>
    <property type="match status" value="1"/>
</dbReference>
<protein>
    <recommendedName>
        <fullName evidence="2">histidine kinase</fullName>
        <ecNumber evidence="2">2.7.13.3</ecNumber>
    </recommendedName>
</protein>
<comment type="catalytic activity">
    <reaction evidence="1">
        <text>ATP + protein L-histidine = ADP + protein N-phospho-L-histidine.</text>
        <dbReference type="EC" id="2.7.13.3"/>
    </reaction>
</comment>
<dbReference type="InterPro" id="IPR018060">
    <property type="entry name" value="HTH_AraC"/>
</dbReference>
<dbReference type="CDD" id="cd17574">
    <property type="entry name" value="REC_OmpR"/>
    <property type="match status" value="1"/>
</dbReference>
<proteinExistence type="predicted"/>
<dbReference type="PROSITE" id="PS50110">
    <property type="entry name" value="RESPONSE_REGULATORY"/>
    <property type="match status" value="1"/>
</dbReference>
<dbReference type="InterPro" id="IPR009057">
    <property type="entry name" value="Homeodomain-like_sf"/>
</dbReference>
<dbReference type="InterPro" id="IPR036097">
    <property type="entry name" value="HisK_dim/P_sf"/>
</dbReference>
<dbReference type="SUPFAM" id="SSF55874">
    <property type="entry name" value="ATPase domain of HSP90 chaperone/DNA topoisomerase II/histidine kinase"/>
    <property type="match status" value="1"/>
</dbReference>
<dbReference type="InterPro" id="IPR005467">
    <property type="entry name" value="His_kinase_dom"/>
</dbReference>
<evidence type="ECO:0000256" key="8">
    <source>
        <dbReference type="SAM" id="Phobius"/>
    </source>
</evidence>
<dbReference type="SUPFAM" id="SSF101898">
    <property type="entry name" value="NHL repeat"/>
    <property type="match status" value="1"/>
</dbReference>
<evidence type="ECO:0000256" key="3">
    <source>
        <dbReference type="ARBA" id="ARBA00022553"/>
    </source>
</evidence>
<sequence>MHTDKNEAMRYITLLLTWIFASVMVNAADFKFQHLNTSCGLPNQQVECMVQDNNGYIWIGTRNGLARYDGYNVDTYYHVEGQPNSLVHNFVHGLFVDSKHRLWISTENGVSMYRPQTNDFRNYFNVRGYCTSFVETNDGRILTGSGQLYAYDAKTDSFVVIPSLNAGTIASLAKDRAGNIYVSASQMIFSMSANLTKILPLNISLNDGQPVSHNAILPLLVDSKQRLWVGCNDGSAICYNLKSHAQQRYTANQLTGGIIRVIIEDKQHRIWFGTENGILTLNPDGSSILTQKHYGSDGLSDNAVYTILADRQNNIWIGSYFGGVDYLSTQKPQFRHFEPSAAKGELKARIPRMITETSPGIFWIASEDQGVNIYNSITGLFTPFTEIPGLDSNTHSIYYDAKTADIWIGTRFKGLYRYNLQTRKTTQYYRTKGLTSEGIFYLTRDKNGRLWIATMEGLRYYDEQSDTFCTIGDDLLDRTFIYSLFVDRHNQLWASTVACGLYCISNGKVTSYSRDNGSGLTDNYIISSFEDSKGRLWIGTNNNGLFWLDNKNGKIHQAGTWIPRQCTVCSIVEDKTGSLWIGTDQGLFSHRLSDGHTRCFSAGAELPVNQFNFTSTYLATDGRVLMGTFDGLIAFQPKQMHTEARNMYVHFKKLFVNDQVRSQIDYTDCITLTYEESHSFHIEYGVVMPENVQGIQYQIKVDGIDKEWRSVGAERRFYGYLLSPGTYQLHVRANTCDSDWDKCPERTLTIVIKAPFYLSTLAYIIYFICFAALVWGGLTLYNIRMKEQAKVRYANMEKAKVEEIDRMKSNFFTMVSHELKTPLSLIIAPLKSISASEVDKEVGESLNLAIRNCSKMEHLINELVTFNKIESDNFPFYVQQGNPVEFVGVVADNFNEAVQAKGLHLTVNCIDNGEDGWFSPSYIEHILNNLMSNAIKFTGNGGAITIHAEITQTADSPDLFLKMQVTDTGIGIIKDEQKNIFERFYQTKRGYSTNSSGWGIGLALIRRLVEIHKGSVSVESELGKGSTFTILLNISGNAFSDKNKIAGDSEQATVSNYLSKLDATPVTIAGSAVSATAAPSASATHKHTLLVVEDNEDMLKFLEQLFAADYNVITAPDGQQAWDIAISRSDIDLVVSDVMMPVMTGAELCNMIKGNMSTSHIPVILLTAKGDPEDVKDGYRNGADAYVLKPFDPESLSLQISNLLKLIQNRQQSIFNDGEESLKQNDSLTQLDRDFIQRLMELVDSNIGNANFSVTDITTELGMSRSLLHTKMKNLMNTSAGDYIRHKRIQKACQMITDGHNVSETAYSCGFADPNYFSKVFKKVVGVAPSEYTSNRAQQQNH</sequence>
<keyword evidence="12" id="KW-0808">Transferase</keyword>
<dbReference type="InterPro" id="IPR003661">
    <property type="entry name" value="HisK_dim/P_dom"/>
</dbReference>
<feature type="transmembrane region" description="Helical" evidence="8">
    <location>
        <begin position="756"/>
        <end position="783"/>
    </location>
</feature>
<evidence type="ECO:0000256" key="5">
    <source>
        <dbReference type="ARBA" id="ARBA00023125"/>
    </source>
</evidence>
<feature type="modified residue" description="4-aspartylphosphate" evidence="7">
    <location>
        <position position="1137"/>
    </location>
</feature>
<dbReference type="Pfam" id="PF07494">
    <property type="entry name" value="Reg_prop"/>
    <property type="match status" value="6"/>
</dbReference>
<reference evidence="12 13" key="1">
    <citation type="journal article" date="2010" name="Microb. Ecol.">
        <title>Comparative genome analysis of Prevotella ruminicola and Prevotella bryantii: insights into their environmental niche.</title>
        <authorList>
            <consortium name="North American Consortium for Rumen Bacteria"/>
            <person name="Purushe J."/>
            <person name="Fouts D.E."/>
            <person name="Morrison M."/>
            <person name="White B.A."/>
            <person name="Mackie R.I."/>
            <person name="Coutinho P.M."/>
            <person name="Henrissat B."/>
            <person name="Nelson K.E."/>
        </authorList>
    </citation>
    <scope>NUCLEOTIDE SEQUENCE [LARGE SCALE GENOMIC DNA]</scope>
    <source>
        <strain evidence="13">ATCC 19189 / JCM 8958 / 23</strain>
    </source>
</reference>
<dbReference type="SUPFAM" id="SSF63829">
    <property type="entry name" value="Calcium-dependent phosphotriesterase"/>
    <property type="match status" value="2"/>
</dbReference>
<dbReference type="InterPro" id="IPR011110">
    <property type="entry name" value="Reg_prop"/>
</dbReference>
<dbReference type="PROSITE" id="PS50109">
    <property type="entry name" value="HIS_KIN"/>
    <property type="match status" value="1"/>
</dbReference>
<dbReference type="Pfam" id="PF07495">
    <property type="entry name" value="Y_Y_Y"/>
    <property type="match status" value="1"/>
</dbReference>
<dbReference type="InterPro" id="IPR015943">
    <property type="entry name" value="WD40/YVTN_repeat-like_dom_sf"/>
</dbReference>
<dbReference type="Gene3D" id="3.40.50.2300">
    <property type="match status" value="1"/>
</dbReference>